<feature type="transmembrane region" description="Helical" evidence="2">
    <location>
        <begin position="226"/>
        <end position="250"/>
    </location>
</feature>
<evidence type="ECO:0000256" key="2">
    <source>
        <dbReference type="SAM" id="Phobius"/>
    </source>
</evidence>
<dbReference type="InterPro" id="IPR045338">
    <property type="entry name" value="DUF6535"/>
</dbReference>
<dbReference type="EMBL" id="KV428215">
    <property type="protein sequence ID" value="KZT33843.1"/>
    <property type="molecule type" value="Genomic_DNA"/>
</dbReference>
<feature type="region of interest" description="Disordered" evidence="1">
    <location>
        <begin position="495"/>
        <end position="517"/>
    </location>
</feature>
<name>A0A165Z1U9_9AGAM</name>
<evidence type="ECO:0000313" key="5">
    <source>
        <dbReference type="Proteomes" id="UP000076798"/>
    </source>
</evidence>
<keyword evidence="2" id="KW-1133">Transmembrane helix</keyword>
<feature type="region of interest" description="Disordered" evidence="1">
    <location>
        <begin position="787"/>
        <end position="828"/>
    </location>
</feature>
<feature type="transmembrane region" description="Helical" evidence="2">
    <location>
        <begin position="109"/>
        <end position="130"/>
    </location>
</feature>
<dbReference type="AlphaFoldDB" id="A0A165Z1U9"/>
<reference evidence="4 5" key="1">
    <citation type="journal article" date="2016" name="Mol. Biol. Evol.">
        <title>Comparative Genomics of Early-Diverging Mushroom-Forming Fungi Provides Insights into the Origins of Lignocellulose Decay Capabilities.</title>
        <authorList>
            <person name="Nagy L.G."/>
            <person name="Riley R."/>
            <person name="Tritt A."/>
            <person name="Adam C."/>
            <person name="Daum C."/>
            <person name="Floudas D."/>
            <person name="Sun H."/>
            <person name="Yadav J.S."/>
            <person name="Pangilinan J."/>
            <person name="Larsson K.H."/>
            <person name="Matsuura K."/>
            <person name="Barry K."/>
            <person name="Labutti K."/>
            <person name="Kuo R."/>
            <person name="Ohm R.A."/>
            <person name="Bhattacharya S.S."/>
            <person name="Shirouzu T."/>
            <person name="Yoshinaga Y."/>
            <person name="Martin F.M."/>
            <person name="Grigoriev I.V."/>
            <person name="Hibbett D.S."/>
        </authorList>
    </citation>
    <scope>NUCLEOTIDE SEQUENCE [LARGE SCALE GENOMIC DNA]</scope>
    <source>
        <strain evidence="4 5">HHB10207 ss-3</strain>
    </source>
</reference>
<feature type="region of interest" description="Disordered" evidence="1">
    <location>
        <begin position="139"/>
        <end position="162"/>
    </location>
</feature>
<evidence type="ECO:0000313" key="4">
    <source>
        <dbReference type="EMBL" id="KZT33843.1"/>
    </source>
</evidence>
<dbReference type="OrthoDB" id="3221808at2759"/>
<feature type="compositionally biased region" description="Low complexity" evidence="1">
    <location>
        <begin position="139"/>
        <end position="156"/>
    </location>
</feature>
<organism evidence="4 5">
    <name type="scientific">Sistotremastrum suecicum HHB10207 ss-3</name>
    <dbReference type="NCBI Taxonomy" id="1314776"/>
    <lineage>
        <taxon>Eukaryota</taxon>
        <taxon>Fungi</taxon>
        <taxon>Dikarya</taxon>
        <taxon>Basidiomycota</taxon>
        <taxon>Agaricomycotina</taxon>
        <taxon>Agaricomycetes</taxon>
        <taxon>Sistotremastrales</taxon>
        <taxon>Sistotremastraceae</taxon>
        <taxon>Sistotremastrum</taxon>
    </lineage>
</organism>
<feature type="transmembrane region" description="Helical" evidence="2">
    <location>
        <begin position="171"/>
        <end position="190"/>
    </location>
</feature>
<evidence type="ECO:0000259" key="3">
    <source>
        <dbReference type="Pfam" id="PF20153"/>
    </source>
</evidence>
<feature type="domain" description="DUF6535" evidence="3">
    <location>
        <begin position="94"/>
        <end position="251"/>
    </location>
</feature>
<keyword evidence="2" id="KW-0472">Membrane</keyword>
<dbReference type="Proteomes" id="UP000076798">
    <property type="component" value="Unassembled WGS sequence"/>
</dbReference>
<protein>
    <recommendedName>
        <fullName evidence="3">DUF6535 domain-containing protein</fullName>
    </recommendedName>
</protein>
<keyword evidence="5" id="KW-1185">Reference proteome</keyword>
<feature type="region of interest" description="Disordered" evidence="1">
    <location>
        <begin position="1"/>
        <end position="21"/>
    </location>
</feature>
<proteinExistence type="predicted"/>
<evidence type="ECO:0000256" key="1">
    <source>
        <dbReference type="SAM" id="MobiDB-lite"/>
    </source>
</evidence>
<keyword evidence="2" id="KW-0812">Transmembrane</keyword>
<accession>A0A165Z1U9</accession>
<feature type="compositionally biased region" description="Pro residues" evidence="1">
    <location>
        <begin position="1"/>
        <end position="12"/>
    </location>
</feature>
<gene>
    <name evidence="4" type="ORF">SISSUDRAFT_1065815</name>
</gene>
<dbReference type="Pfam" id="PF20153">
    <property type="entry name" value="DUF6535"/>
    <property type="match status" value="1"/>
</dbReference>
<sequence length="857" mass="96273">MSELSPPEPVPEPTLESSRRDADANVSTIALLTDQFSALLGAVNALNATMNGVKSTLIDHGTKFDVLIRDALKNDQPYDEKALDDESTCLALYDMVVAKTKEKAEEWNGTIDVTLIFIALFSAVLTAFLVPATQTLLPSSTESSSPDSNSNSTSTPTLPPPPARSDEIVCALYYLSLITAIVIAVLCALGRQWVRKLSIRPDVATWKSRTIWHVERMRRAERLIKALMEVLYWLLLASIGLFMTGLLFQLRNLATSFEGRATILLATWEVGVVLAAGIAVTMIGTTYHAVRYEASVFEGLVSRGIVGDIDIGLAKGLKSGCAKMRKSISRGWRRIGGVVLMERLKSCWKRIRKWVGIKREGSRSTNNSSDESWWQRARKALRKAFDWMKICRIKVNRNSKDELMNACLDLMADASDPILLERAAASFRYRDWVQHGDGSMDQLKKVFFRLMATDTSFRVRETVNAQLSRFGVWITKRRKQIDEIREYRAEDEGRAREGNEAAISRSKEREEEAKKEEEEGYRTIHLTEFLVSQRTDYISRWFTPTWENCTEILDLLSLPFDKFIAKCLCIRDHNINLGNHRSIFFWSVIHCNELLQADKSEYVTRILSHVDLFSAVRSFILVNSYSHWYDDILKVIISDRRTEVLHCLNEFLSTSRDWSHVNPEAASTVFLIAAGSPPQFPSDVDVSSIIAHIGRHPSWEHWREASGASITYLMQCNISELSERVGVHEFLQHCVDRNFCDTNGIPCDTSEATRLAAQTFSNQHQALFNPPPPTAQGASINDAEDVPQSLDQNLSPGLPDPHQSHNPRDVALSSEPDDPPETHIPSIDTTTILAANIALPSEDHELIDMSIPPEPGA</sequence>